<evidence type="ECO:0000256" key="3">
    <source>
        <dbReference type="ARBA" id="ARBA00022737"/>
    </source>
</evidence>
<name>A0A218WHY3_PUNGR</name>
<evidence type="ECO:0000256" key="4">
    <source>
        <dbReference type="ARBA" id="ARBA00022837"/>
    </source>
</evidence>
<feature type="transmembrane region" description="Helical" evidence="5">
    <location>
        <begin position="129"/>
        <end position="148"/>
    </location>
</feature>
<dbReference type="InterPro" id="IPR011992">
    <property type="entry name" value="EF-hand-dom_pair"/>
</dbReference>
<evidence type="ECO:0000256" key="2">
    <source>
        <dbReference type="ARBA" id="ARBA00022723"/>
    </source>
</evidence>
<comment type="caution">
    <text evidence="7">The sequence shown here is derived from an EMBL/GenBank/DDBJ whole genome shotgun (WGS) entry which is preliminary data.</text>
</comment>
<dbReference type="Gene3D" id="1.20.1110.10">
    <property type="entry name" value="Calcium-transporting ATPase, transmembrane domain"/>
    <property type="match status" value="1"/>
</dbReference>
<proteinExistence type="inferred from homology"/>
<dbReference type="PANTHER" id="PTHR23048">
    <property type="entry name" value="MYOSIN LIGHT CHAIN 1, 3"/>
    <property type="match status" value="1"/>
</dbReference>
<dbReference type="PROSITE" id="PS50222">
    <property type="entry name" value="EF_HAND_2"/>
    <property type="match status" value="2"/>
</dbReference>
<keyword evidence="5" id="KW-0812">Transmembrane</keyword>
<dbReference type="Gene3D" id="1.10.238.10">
    <property type="entry name" value="EF-hand"/>
    <property type="match status" value="1"/>
</dbReference>
<dbReference type="InterPro" id="IPR023298">
    <property type="entry name" value="ATPase_P-typ_TM_dom_sf"/>
</dbReference>
<dbReference type="GO" id="GO:0005509">
    <property type="term" value="F:calcium ion binding"/>
    <property type="evidence" value="ECO:0007669"/>
    <property type="project" value="InterPro"/>
</dbReference>
<dbReference type="InterPro" id="IPR018247">
    <property type="entry name" value="EF_Hand_1_Ca_BS"/>
</dbReference>
<feature type="domain" description="EF-hand" evidence="6">
    <location>
        <begin position="8"/>
        <end position="43"/>
    </location>
</feature>
<evidence type="ECO:0000256" key="1">
    <source>
        <dbReference type="ARBA" id="ARBA00009763"/>
    </source>
</evidence>
<reference evidence="8" key="1">
    <citation type="journal article" date="2017" name="Plant J.">
        <title>The pomegranate (Punica granatum L.) genome and the genomics of punicalagin biosynthesis.</title>
        <authorList>
            <person name="Qin G."/>
            <person name="Xu C."/>
            <person name="Ming R."/>
            <person name="Tang H."/>
            <person name="Guyot R."/>
            <person name="Kramer E.M."/>
            <person name="Hu Y."/>
            <person name="Yi X."/>
            <person name="Qi Y."/>
            <person name="Xu X."/>
            <person name="Gao Z."/>
            <person name="Pan H."/>
            <person name="Jian J."/>
            <person name="Tian Y."/>
            <person name="Yue Z."/>
            <person name="Xu Y."/>
        </authorList>
    </citation>
    <scope>NUCLEOTIDE SEQUENCE [LARGE SCALE GENOMIC DNA]</scope>
    <source>
        <strain evidence="8">cv. Dabenzi</strain>
    </source>
</reference>
<keyword evidence="5" id="KW-0472">Membrane</keyword>
<dbReference type="Proteomes" id="UP000197138">
    <property type="component" value="Unassembled WGS sequence"/>
</dbReference>
<organism evidence="7 8">
    <name type="scientific">Punica granatum</name>
    <name type="common">Pomegranate</name>
    <dbReference type="NCBI Taxonomy" id="22663"/>
    <lineage>
        <taxon>Eukaryota</taxon>
        <taxon>Viridiplantae</taxon>
        <taxon>Streptophyta</taxon>
        <taxon>Embryophyta</taxon>
        <taxon>Tracheophyta</taxon>
        <taxon>Spermatophyta</taxon>
        <taxon>Magnoliopsida</taxon>
        <taxon>eudicotyledons</taxon>
        <taxon>Gunneridae</taxon>
        <taxon>Pentapetalae</taxon>
        <taxon>rosids</taxon>
        <taxon>malvids</taxon>
        <taxon>Myrtales</taxon>
        <taxon>Lythraceae</taxon>
        <taxon>Punica</taxon>
    </lineage>
</organism>
<keyword evidence="5" id="KW-1133">Transmembrane helix</keyword>
<evidence type="ECO:0000256" key="5">
    <source>
        <dbReference type="SAM" id="Phobius"/>
    </source>
</evidence>
<evidence type="ECO:0000259" key="6">
    <source>
        <dbReference type="PROSITE" id="PS50222"/>
    </source>
</evidence>
<dbReference type="SUPFAM" id="SSF81665">
    <property type="entry name" value="Calcium ATPase, transmembrane domain M"/>
    <property type="match status" value="1"/>
</dbReference>
<keyword evidence="3" id="KW-0677">Repeat</keyword>
<feature type="domain" description="EF-hand" evidence="6">
    <location>
        <begin position="44"/>
        <end position="79"/>
    </location>
</feature>
<dbReference type="GO" id="GO:0016460">
    <property type="term" value="C:myosin II complex"/>
    <property type="evidence" value="ECO:0007669"/>
    <property type="project" value="TreeGrafter"/>
</dbReference>
<dbReference type="CDD" id="cd00051">
    <property type="entry name" value="EFh"/>
    <property type="match status" value="2"/>
</dbReference>
<keyword evidence="4" id="KW-0106">Calcium</keyword>
<dbReference type="InterPro" id="IPR006068">
    <property type="entry name" value="ATPase_P-typ_cation-transptr_C"/>
</dbReference>
<dbReference type="InterPro" id="IPR002048">
    <property type="entry name" value="EF_hand_dom"/>
</dbReference>
<comment type="similarity">
    <text evidence="1">Belongs to the calmodulin family.</text>
</comment>
<dbReference type="EMBL" id="MTKT01004399">
    <property type="protein sequence ID" value="OWM71612.1"/>
    <property type="molecule type" value="Genomic_DNA"/>
</dbReference>
<evidence type="ECO:0000313" key="8">
    <source>
        <dbReference type="Proteomes" id="UP000197138"/>
    </source>
</evidence>
<dbReference type="PANTHER" id="PTHR23048:SF53">
    <property type="entry name" value="CALMODULIN"/>
    <property type="match status" value="1"/>
</dbReference>
<accession>A0A218WHY3</accession>
<sequence>MAEELSDEQIVAFKEAFTVFEKDGDSCISLEELATAISSLDKCPSEKELREIISEVDADGNGMIEFAEFLNLMANKIKETEAEEGLKEAFRGFNKDQNGYISACNVFNEFNARKLENKNVFEGIHRNKLFIGIIFITIVLQAVMVEFLKKLADTERLTWGLWGVCIGIGFLS</sequence>
<dbReference type="AlphaFoldDB" id="A0A218WHY3"/>
<dbReference type="PROSITE" id="PS00018">
    <property type="entry name" value="EF_HAND_1"/>
    <property type="match status" value="1"/>
</dbReference>
<protein>
    <recommendedName>
        <fullName evidence="6">EF-hand domain-containing protein</fullName>
    </recommendedName>
</protein>
<keyword evidence="2" id="KW-0479">Metal-binding</keyword>
<dbReference type="SMART" id="SM00054">
    <property type="entry name" value="EFh"/>
    <property type="match status" value="2"/>
</dbReference>
<dbReference type="SUPFAM" id="SSF47473">
    <property type="entry name" value="EF-hand"/>
    <property type="match status" value="1"/>
</dbReference>
<dbReference type="InterPro" id="IPR050230">
    <property type="entry name" value="CALM/Myosin/TropC-like"/>
</dbReference>
<dbReference type="FunFam" id="1.10.238.10:FF:000178">
    <property type="entry name" value="Calmodulin-2 A"/>
    <property type="match status" value="1"/>
</dbReference>
<evidence type="ECO:0000313" key="7">
    <source>
        <dbReference type="EMBL" id="OWM71612.1"/>
    </source>
</evidence>
<gene>
    <name evidence="7" type="ORF">CDL15_Pgr005799</name>
</gene>
<dbReference type="Pfam" id="PF13499">
    <property type="entry name" value="EF-hand_7"/>
    <property type="match status" value="1"/>
</dbReference>
<dbReference type="Pfam" id="PF00689">
    <property type="entry name" value="Cation_ATPase_C"/>
    <property type="match status" value="1"/>
</dbReference>